<feature type="domain" description="Response regulatory" evidence="8">
    <location>
        <begin position="422"/>
        <end position="536"/>
    </location>
</feature>
<organism evidence="10 11">
    <name type="scientific">Bosea vaviloviae</name>
    <dbReference type="NCBI Taxonomy" id="1526658"/>
    <lineage>
        <taxon>Bacteria</taxon>
        <taxon>Pseudomonadati</taxon>
        <taxon>Pseudomonadota</taxon>
        <taxon>Alphaproteobacteria</taxon>
        <taxon>Hyphomicrobiales</taxon>
        <taxon>Boseaceae</taxon>
        <taxon>Bosea</taxon>
    </lineage>
</organism>
<evidence type="ECO:0000256" key="3">
    <source>
        <dbReference type="ARBA" id="ARBA00022553"/>
    </source>
</evidence>
<feature type="domain" description="PAS" evidence="9">
    <location>
        <begin position="58"/>
        <end position="101"/>
    </location>
</feature>
<dbReference type="Pfam" id="PF13188">
    <property type="entry name" value="PAS_8"/>
    <property type="match status" value="1"/>
</dbReference>
<dbReference type="InterPro" id="IPR035965">
    <property type="entry name" value="PAS-like_dom_sf"/>
</dbReference>
<dbReference type="CDD" id="cd17546">
    <property type="entry name" value="REC_hyHK_CKI1_RcsC-like"/>
    <property type="match status" value="1"/>
</dbReference>
<gene>
    <name evidence="10" type="ORF">BHK69_08710</name>
</gene>
<dbReference type="CDD" id="cd00082">
    <property type="entry name" value="HisKA"/>
    <property type="match status" value="1"/>
</dbReference>
<name>A0A1D7TZI1_9HYPH</name>
<feature type="transmembrane region" description="Helical" evidence="6">
    <location>
        <begin position="6"/>
        <end position="25"/>
    </location>
</feature>
<dbReference type="Pfam" id="PF02518">
    <property type="entry name" value="HATPase_c"/>
    <property type="match status" value="1"/>
</dbReference>
<dbReference type="SUPFAM" id="SSF52172">
    <property type="entry name" value="CheY-like"/>
    <property type="match status" value="2"/>
</dbReference>
<dbReference type="GO" id="GO:0000155">
    <property type="term" value="F:phosphorelay sensor kinase activity"/>
    <property type="evidence" value="ECO:0007669"/>
    <property type="project" value="InterPro"/>
</dbReference>
<dbReference type="Gene3D" id="3.40.50.2300">
    <property type="match status" value="2"/>
</dbReference>
<dbReference type="PANTHER" id="PTHR45339">
    <property type="entry name" value="HYBRID SIGNAL TRANSDUCTION HISTIDINE KINASE J"/>
    <property type="match status" value="1"/>
</dbReference>
<dbReference type="SUPFAM" id="SSF55874">
    <property type="entry name" value="ATPase domain of HSP90 chaperone/DNA topoisomerase II/histidine kinase"/>
    <property type="match status" value="1"/>
</dbReference>
<keyword evidence="3 5" id="KW-0597">Phosphoprotein</keyword>
<proteinExistence type="predicted"/>
<keyword evidence="6" id="KW-0812">Transmembrane</keyword>
<protein>
    <recommendedName>
        <fullName evidence="2">histidine kinase</fullName>
        <ecNumber evidence="2">2.7.13.3</ecNumber>
    </recommendedName>
</protein>
<dbReference type="Gene3D" id="3.30.565.10">
    <property type="entry name" value="Histidine kinase-like ATPase, C-terminal domain"/>
    <property type="match status" value="1"/>
</dbReference>
<dbReference type="EMBL" id="CP017147">
    <property type="protein sequence ID" value="AOO80531.1"/>
    <property type="molecule type" value="Genomic_DNA"/>
</dbReference>
<feature type="modified residue" description="4-aspartylphosphate" evidence="5">
    <location>
        <position position="616"/>
    </location>
</feature>
<dbReference type="InterPro" id="IPR001789">
    <property type="entry name" value="Sig_transdc_resp-reg_receiver"/>
</dbReference>
<dbReference type="InterPro" id="IPR004358">
    <property type="entry name" value="Sig_transdc_His_kin-like_C"/>
</dbReference>
<evidence type="ECO:0000313" key="10">
    <source>
        <dbReference type="EMBL" id="AOO80531.1"/>
    </source>
</evidence>
<dbReference type="InterPro" id="IPR003594">
    <property type="entry name" value="HATPase_dom"/>
</dbReference>
<dbReference type="SUPFAM" id="SSF55785">
    <property type="entry name" value="PYP-like sensor domain (PAS domain)"/>
    <property type="match status" value="1"/>
</dbReference>
<feature type="modified residue" description="4-aspartylphosphate" evidence="5">
    <location>
        <position position="472"/>
    </location>
</feature>
<evidence type="ECO:0000259" key="8">
    <source>
        <dbReference type="PROSITE" id="PS50110"/>
    </source>
</evidence>
<dbReference type="InterPro" id="IPR011006">
    <property type="entry name" value="CheY-like_superfamily"/>
</dbReference>
<evidence type="ECO:0000256" key="4">
    <source>
        <dbReference type="ARBA" id="ARBA00023012"/>
    </source>
</evidence>
<dbReference type="STRING" id="1526658.BHK69_08710"/>
<dbReference type="PROSITE" id="PS50112">
    <property type="entry name" value="PAS"/>
    <property type="match status" value="1"/>
</dbReference>
<dbReference type="CDD" id="cd16922">
    <property type="entry name" value="HATPase_EvgS-ArcB-TorS-like"/>
    <property type="match status" value="1"/>
</dbReference>
<dbReference type="InterPro" id="IPR000014">
    <property type="entry name" value="PAS"/>
</dbReference>
<dbReference type="AlphaFoldDB" id="A0A1D7TZI1"/>
<feature type="domain" description="Response regulatory" evidence="8">
    <location>
        <begin position="561"/>
        <end position="687"/>
    </location>
</feature>
<evidence type="ECO:0000256" key="2">
    <source>
        <dbReference type="ARBA" id="ARBA00012438"/>
    </source>
</evidence>
<evidence type="ECO:0000256" key="1">
    <source>
        <dbReference type="ARBA" id="ARBA00000085"/>
    </source>
</evidence>
<dbReference type="FunFam" id="3.30.565.10:FF:000078">
    <property type="entry name" value="Two-component sensor histidine kinase"/>
    <property type="match status" value="1"/>
</dbReference>
<accession>A0A1D7TZI1</accession>
<dbReference type="Pfam" id="PF00512">
    <property type="entry name" value="HisKA"/>
    <property type="match status" value="1"/>
</dbReference>
<dbReference type="InterPro" id="IPR005467">
    <property type="entry name" value="His_kinase_dom"/>
</dbReference>
<evidence type="ECO:0000259" key="7">
    <source>
        <dbReference type="PROSITE" id="PS50109"/>
    </source>
</evidence>
<dbReference type="InterPro" id="IPR003661">
    <property type="entry name" value="HisK_dim/P_dom"/>
</dbReference>
<reference evidence="10 11" key="1">
    <citation type="journal article" date="2015" name="Antonie Van Leeuwenhoek">
        <title>Bosea vaviloviae sp. nov., a new species of slow-growing rhizobia isolated from nodules of the relict species Vavilovia formosa (Stev.) Fed.</title>
        <authorList>
            <person name="Safronova V.I."/>
            <person name="Kuznetsova I.G."/>
            <person name="Sazanova A.L."/>
            <person name="Kimeklis A.K."/>
            <person name="Belimov A.A."/>
            <person name="Andronov E.E."/>
            <person name="Pinaev A.G."/>
            <person name="Chizhevskaya E.P."/>
            <person name="Pukhaev A.R."/>
            <person name="Popov K.P."/>
            <person name="Willems A."/>
            <person name="Tikhonovich I.A."/>
        </authorList>
    </citation>
    <scope>NUCLEOTIDE SEQUENCE [LARGE SCALE GENOMIC DNA]</scope>
    <source>
        <strain evidence="10 11">Vaf18</strain>
    </source>
</reference>
<comment type="catalytic activity">
    <reaction evidence="1">
        <text>ATP + protein L-histidine = ADP + protein N-phospho-L-histidine.</text>
        <dbReference type="EC" id="2.7.13.3"/>
    </reaction>
</comment>
<dbReference type="Gene3D" id="3.30.450.20">
    <property type="entry name" value="PAS domain"/>
    <property type="match status" value="1"/>
</dbReference>
<keyword evidence="6" id="KW-0472">Membrane</keyword>
<evidence type="ECO:0000259" key="9">
    <source>
        <dbReference type="PROSITE" id="PS50112"/>
    </source>
</evidence>
<dbReference type="Pfam" id="PF00072">
    <property type="entry name" value="Response_reg"/>
    <property type="match status" value="1"/>
</dbReference>
<feature type="domain" description="Histidine kinase" evidence="7">
    <location>
        <begin position="190"/>
        <end position="406"/>
    </location>
</feature>
<dbReference type="InterPro" id="IPR036890">
    <property type="entry name" value="HATPase_C_sf"/>
</dbReference>
<evidence type="ECO:0000256" key="6">
    <source>
        <dbReference type="SAM" id="Phobius"/>
    </source>
</evidence>
<dbReference type="SMART" id="SM00388">
    <property type="entry name" value="HisKA"/>
    <property type="match status" value="1"/>
</dbReference>
<dbReference type="EC" id="2.7.13.3" evidence="2"/>
<dbReference type="SUPFAM" id="SSF47384">
    <property type="entry name" value="Homodimeric domain of signal transducing histidine kinase"/>
    <property type="match status" value="1"/>
</dbReference>
<dbReference type="PRINTS" id="PR00344">
    <property type="entry name" value="BCTRLSENSOR"/>
</dbReference>
<dbReference type="PROSITE" id="PS50109">
    <property type="entry name" value="HIS_KIN"/>
    <property type="match status" value="1"/>
</dbReference>
<keyword evidence="6" id="KW-1133">Transmembrane helix</keyword>
<dbReference type="SMART" id="SM00448">
    <property type="entry name" value="REC"/>
    <property type="match status" value="2"/>
</dbReference>
<dbReference type="Gene3D" id="1.10.287.130">
    <property type="match status" value="1"/>
</dbReference>
<dbReference type="PROSITE" id="PS50110">
    <property type="entry name" value="RESPONSE_REGULATORY"/>
    <property type="match status" value="2"/>
</dbReference>
<dbReference type="OrthoDB" id="9801651at2"/>
<dbReference type="PANTHER" id="PTHR45339:SF1">
    <property type="entry name" value="HYBRID SIGNAL TRANSDUCTION HISTIDINE KINASE J"/>
    <property type="match status" value="1"/>
</dbReference>
<dbReference type="SMART" id="SM00387">
    <property type="entry name" value="HATPase_c"/>
    <property type="match status" value="1"/>
</dbReference>
<dbReference type="InterPro" id="IPR036097">
    <property type="entry name" value="HisK_dim/P_sf"/>
</dbReference>
<keyword evidence="4" id="KW-0902">Two-component regulatory system</keyword>
<dbReference type="KEGG" id="bvv:BHK69_08710"/>
<sequence length="696" mass="74460">MAFPSSSLAFWMAVATAILAILFALKMARQRDRIVRQATELAHDIETLNDRLWALADSEERYRSLIQAQGDLIVRRDGDRIVYANAGYASLLGLSEAEVIGSQAQPRRIACRPALALGDGARVFDESLATFEGERWISWVETVVPVALGKTVLQRVGRDITARIAGEQELVEARARAESASDAKSRFLATVSHEFRTPLNGILGMADLLGDTRLDPEQTTYVGALRTSGEALLSLVDDILDVAKVEAGKLELSVAPFDLGPLVETVGELMAPRAQAKGLDIATYLAPDLPSRLVGDRDRLRQILLNLVGNAIKFTEHGGVGIRLDRAGEMIEITVSDTGPGIPEDRQKAIFDEFEQADNTATRSHEGTGLGLAIVRRLAALMGGEVGVESRPGEGALFRVHLPLAAAEASTILAPPDWQGRRVLVVSAAPFAGRFLADTIATTGATAMLATGPDGALALLRQDATYDAILIDQSIGPEAARALAEAARQAGPGERLIMLSPTERRQFGVPREQGFTGFLMKPVRARSLYERLSPRPEAALPLPDSRQDAPAPILPVAPRLTVLVAEDNEINALLATRTLERLGCAAIWARNGREAISHVAASLNGEATALDLVLLDIRMPELDGLSAARIIRTMEAEAKAGAKLPLIAVSANVSPADRSAAQAAGMDDCLAKPLDRAALKRWLDHVEGGLMLTLSA</sequence>
<evidence type="ECO:0000256" key="5">
    <source>
        <dbReference type="PROSITE-ProRule" id="PRU00169"/>
    </source>
</evidence>
<dbReference type="RefSeq" id="WP_069689749.1">
    <property type="nucleotide sequence ID" value="NZ_CP017147.1"/>
</dbReference>
<dbReference type="Proteomes" id="UP000094969">
    <property type="component" value="Chromosome"/>
</dbReference>
<keyword evidence="11" id="KW-1185">Reference proteome</keyword>
<evidence type="ECO:0000313" key="11">
    <source>
        <dbReference type="Proteomes" id="UP000094969"/>
    </source>
</evidence>